<evidence type="ECO:0000256" key="5">
    <source>
        <dbReference type="ARBA" id="ARBA00022842"/>
    </source>
</evidence>
<dbReference type="GO" id="GO:0046872">
    <property type="term" value="F:metal ion binding"/>
    <property type="evidence" value="ECO:0007669"/>
    <property type="project" value="UniProtKB-KW"/>
</dbReference>
<sequence length="81" mass="8731">MNTVLVGAQWGDEGKGKIIDFLTRDANVVVRCQGGDNAGHTVKVEGEKFVLHLIPSGILRREKECVLGNGMVIDPISLVSE</sequence>
<proteinExistence type="inferred from homology"/>
<dbReference type="UniPathway" id="UPA00075">
    <property type="reaction ID" value="UER00335"/>
</dbReference>
<dbReference type="GO" id="GO:0044208">
    <property type="term" value="P:'de novo' AMP biosynthetic process"/>
    <property type="evidence" value="ECO:0007669"/>
    <property type="project" value="UniProtKB-UniPathway"/>
</dbReference>
<evidence type="ECO:0000256" key="2">
    <source>
        <dbReference type="ARBA" id="ARBA00022723"/>
    </source>
</evidence>
<evidence type="ECO:0000256" key="3">
    <source>
        <dbReference type="ARBA" id="ARBA00022741"/>
    </source>
</evidence>
<dbReference type="InterPro" id="IPR042109">
    <property type="entry name" value="Adenylosuccinate_synth_dom1"/>
</dbReference>
<keyword evidence="3 7" id="KW-0547">Nucleotide-binding</keyword>
<evidence type="ECO:0000256" key="6">
    <source>
        <dbReference type="ARBA" id="ARBA00023134"/>
    </source>
</evidence>
<dbReference type="Gene3D" id="3.40.440.10">
    <property type="entry name" value="Adenylosuccinate Synthetase, subunit A, domain 1"/>
    <property type="match status" value="1"/>
</dbReference>
<dbReference type="SMART" id="SM00788">
    <property type="entry name" value="Adenylsucc_synt"/>
    <property type="match status" value="1"/>
</dbReference>
<name>A0A5E6MCA0_9BACT</name>
<keyword evidence="5 7" id="KW-0460">Magnesium</keyword>
<dbReference type="SUPFAM" id="SSF52540">
    <property type="entry name" value="P-loop containing nucleoside triphosphate hydrolases"/>
    <property type="match status" value="1"/>
</dbReference>
<dbReference type="GO" id="GO:0005525">
    <property type="term" value="F:GTP binding"/>
    <property type="evidence" value="ECO:0007669"/>
    <property type="project" value="UniProtKB-KW"/>
</dbReference>
<dbReference type="InterPro" id="IPR027417">
    <property type="entry name" value="P-loop_NTPase"/>
</dbReference>
<evidence type="ECO:0000256" key="7">
    <source>
        <dbReference type="RuleBase" id="RU000520"/>
    </source>
</evidence>
<comment type="catalytic activity">
    <reaction evidence="7">
        <text>IMP + L-aspartate + GTP = N(6)-(1,2-dicarboxyethyl)-AMP + GDP + phosphate + 2 H(+)</text>
        <dbReference type="Rhea" id="RHEA:15753"/>
        <dbReference type="ChEBI" id="CHEBI:15378"/>
        <dbReference type="ChEBI" id="CHEBI:29991"/>
        <dbReference type="ChEBI" id="CHEBI:37565"/>
        <dbReference type="ChEBI" id="CHEBI:43474"/>
        <dbReference type="ChEBI" id="CHEBI:57567"/>
        <dbReference type="ChEBI" id="CHEBI:58053"/>
        <dbReference type="ChEBI" id="CHEBI:58189"/>
        <dbReference type="EC" id="6.3.4.4"/>
    </reaction>
</comment>
<accession>A0A5E6MCA0</accession>
<feature type="non-terminal residue" evidence="8">
    <location>
        <position position="81"/>
    </location>
</feature>
<dbReference type="InterPro" id="IPR018220">
    <property type="entry name" value="Adenylosuccin_syn_GTP-bd"/>
</dbReference>
<dbReference type="EMBL" id="CABFUZ020000087">
    <property type="protein sequence ID" value="VVM05401.1"/>
    <property type="molecule type" value="Genomic_DNA"/>
</dbReference>
<dbReference type="GO" id="GO:0046040">
    <property type="term" value="P:IMP metabolic process"/>
    <property type="evidence" value="ECO:0007669"/>
    <property type="project" value="TreeGrafter"/>
</dbReference>
<evidence type="ECO:0000313" key="9">
    <source>
        <dbReference type="Proteomes" id="UP000381693"/>
    </source>
</evidence>
<organism evidence="8 9">
    <name type="scientific">Methylacidimicrobium cyclopophantes</name>
    <dbReference type="NCBI Taxonomy" id="1041766"/>
    <lineage>
        <taxon>Bacteria</taxon>
        <taxon>Pseudomonadati</taxon>
        <taxon>Verrucomicrobiota</taxon>
        <taxon>Methylacidimicrobium</taxon>
    </lineage>
</organism>
<keyword evidence="6 7" id="KW-0342">GTP-binding</keyword>
<keyword evidence="1 7" id="KW-0436">Ligase</keyword>
<dbReference type="GO" id="GO:0005737">
    <property type="term" value="C:cytoplasm"/>
    <property type="evidence" value="ECO:0007669"/>
    <property type="project" value="TreeGrafter"/>
</dbReference>
<dbReference type="EC" id="6.3.4.4" evidence="7"/>
<comment type="function">
    <text evidence="7">Plays an important role in the de novo pathway of purine nucleotide biosynthesis.</text>
</comment>
<comment type="pathway">
    <text evidence="7">Purine metabolism; AMP biosynthesis via de novo pathway; AMP from IMP: step 1/2.</text>
</comment>
<dbReference type="AlphaFoldDB" id="A0A5E6MCA0"/>
<evidence type="ECO:0000256" key="1">
    <source>
        <dbReference type="ARBA" id="ARBA00022598"/>
    </source>
</evidence>
<gene>
    <name evidence="8" type="primary">purA/ADSS</name>
    <name evidence="8" type="ORF">MAMC_00543</name>
</gene>
<reference evidence="8" key="1">
    <citation type="submission" date="2019-09" db="EMBL/GenBank/DDBJ databases">
        <authorList>
            <person name="Cremers G."/>
        </authorList>
    </citation>
    <scope>NUCLEOTIDE SEQUENCE [LARGE SCALE GENOMIC DNA]</scope>
    <source>
        <strain evidence="8">3B</strain>
    </source>
</reference>
<dbReference type="PANTHER" id="PTHR11846:SF0">
    <property type="entry name" value="ADENYLOSUCCINATE SYNTHETASE"/>
    <property type="match status" value="1"/>
</dbReference>
<dbReference type="OrthoDB" id="9807553at2"/>
<dbReference type="GO" id="GO:0004019">
    <property type="term" value="F:adenylosuccinate synthase activity"/>
    <property type="evidence" value="ECO:0007669"/>
    <property type="project" value="UniProtKB-EC"/>
</dbReference>
<comment type="similarity">
    <text evidence="7">Belongs to the adenylosuccinate synthetase family.</text>
</comment>
<dbReference type="RefSeq" id="WP_142524678.1">
    <property type="nucleotide sequence ID" value="NZ_CABFUZ020000087.1"/>
</dbReference>
<dbReference type="PROSITE" id="PS01266">
    <property type="entry name" value="ADENYLOSUCCIN_SYN_1"/>
    <property type="match status" value="1"/>
</dbReference>
<keyword evidence="4 7" id="KW-0658">Purine biosynthesis</keyword>
<dbReference type="Proteomes" id="UP000381693">
    <property type="component" value="Unassembled WGS sequence"/>
</dbReference>
<evidence type="ECO:0000313" key="8">
    <source>
        <dbReference type="EMBL" id="VVM05401.1"/>
    </source>
</evidence>
<dbReference type="PANTHER" id="PTHR11846">
    <property type="entry name" value="ADENYLOSUCCINATE SYNTHETASE"/>
    <property type="match status" value="1"/>
</dbReference>
<dbReference type="InterPro" id="IPR001114">
    <property type="entry name" value="Adenylosuccinate_synthetase"/>
</dbReference>
<dbReference type="HAMAP" id="MF_00011">
    <property type="entry name" value="Adenylosucc_synth"/>
    <property type="match status" value="1"/>
</dbReference>
<protein>
    <recommendedName>
        <fullName evidence="7">Adenylosuccinate synthetase</fullName>
        <ecNumber evidence="7">6.3.4.4</ecNumber>
    </recommendedName>
</protein>
<evidence type="ECO:0000256" key="4">
    <source>
        <dbReference type="ARBA" id="ARBA00022755"/>
    </source>
</evidence>
<dbReference type="Pfam" id="PF00709">
    <property type="entry name" value="Adenylsucc_synt"/>
    <property type="match status" value="1"/>
</dbReference>
<keyword evidence="9" id="KW-1185">Reference proteome</keyword>
<keyword evidence="2 7" id="KW-0479">Metal-binding</keyword>
<comment type="caution">
    <text evidence="8">The sequence shown here is derived from an EMBL/GenBank/DDBJ whole genome shotgun (WGS) entry which is preliminary data.</text>
</comment>